<evidence type="ECO:0000313" key="2">
    <source>
        <dbReference type="Proteomes" id="UP000230731"/>
    </source>
</evidence>
<dbReference type="Proteomes" id="UP000230731">
    <property type="component" value="Unassembled WGS sequence"/>
</dbReference>
<comment type="caution">
    <text evidence="1">The sequence shown here is derived from an EMBL/GenBank/DDBJ whole genome shotgun (WGS) entry which is preliminary data.</text>
</comment>
<proteinExistence type="predicted"/>
<name>A0A2M6X0G9_9BACT</name>
<dbReference type="AlphaFoldDB" id="A0A2M6X0G9"/>
<reference evidence="2" key="1">
    <citation type="submission" date="2017-09" db="EMBL/GenBank/DDBJ databases">
        <title>Depth-based differentiation of microbial function through sediment-hosted aquifers and enrichment of novel symbionts in the deep terrestrial subsurface.</title>
        <authorList>
            <person name="Probst A.J."/>
            <person name="Ladd B."/>
            <person name="Jarett J.K."/>
            <person name="Geller-Mcgrath D.E."/>
            <person name="Sieber C.M.K."/>
            <person name="Emerson J.B."/>
            <person name="Anantharaman K."/>
            <person name="Thomas B.C."/>
            <person name="Malmstrom R."/>
            <person name="Stieglmeier M."/>
            <person name="Klingl A."/>
            <person name="Woyke T."/>
            <person name="Ryan C.M."/>
            <person name="Banfield J.F."/>
        </authorList>
    </citation>
    <scope>NUCLEOTIDE SEQUENCE [LARGE SCALE GENOMIC DNA]</scope>
</reference>
<organism evidence="1 2">
    <name type="scientific">Candidatus Andersenbacteria bacterium CG10_big_fil_rev_8_21_14_0_10_54_11</name>
    <dbReference type="NCBI Taxonomy" id="1974485"/>
    <lineage>
        <taxon>Bacteria</taxon>
        <taxon>Candidatus Anderseniibacteriota</taxon>
    </lineage>
</organism>
<evidence type="ECO:0000313" key="1">
    <source>
        <dbReference type="EMBL" id="PIT98561.1"/>
    </source>
</evidence>
<gene>
    <name evidence="1" type="ORF">COT71_00080</name>
</gene>
<sequence>MNGRFFKETSEEFKKSASRYTRGEVKFEKCGNALFFVWLVDKPGPAGGAGGRQGPARCCQSLRWFEAEQLPKLCSVNLTEQAGLGCSDHVFNEGR</sequence>
<dbReference type="EMBL" id="PEZP01000001">
    <property type="protein sequence ID" value="PIT98561.1"/>
    <property type="molecule type" value="Genomic_DNA"/>
</dbReference>
<accession>A0A2M6X0G9</accession>
<protein>
    <submittedName>
        <fullName evidence="1">Uncharacterized protein</fullName>
    </submittedName>
</protein>